<reference evidence="3 4" key="1">
    <citation type="submission" date="2022-11" db="EMBL/GenBank/DDBJ databases">
        <title>Mucor velutinosus strain NIH1002 WGS.</title>
        <authorList>
            <person name="Subramanian P."/>
            <person name="Mullikin J.C."/>
            <person name="Segre J.A."/>
            <person name="Zelazny A.M."/>
        </authorList>
    </citation>
    <scope>NUCLEOTIDE SEQUENCE [LARGE SCALE GENOMIC DNA]</scope>
    <source>
        <strain evidence="3 4">NIH1002</strain>
    </source>
</reference>
<dbReference type="Pfam" id="PF16508">
    <property type="entry name" value="NIBRIN_BRCT_II"/>
    <property type="match status" value="1"/>
</dbReference>
<feature type="region of interest" description="Disordered" evidence="1">
    <location>
        <begin position="542"/>
        <end position="582"/>
    </location>
</feature>
<feature type="compositionally biased region" description="Acidic residues" evidence="1">
    <location>
        <begin position="620"/>
        <end position="638"/>
    </location>
</feature>
<dbReference type="InterPro" id="IPR043014">
    <property type="entry name" value="Nibrin_BRCT2_sf"/>
</dbReference>
<feature type="compositionally biased region" description="Basic and acidic residues" evidence="1">
    <location>
        <begin position="546"/>
        <end position="582"/>
    </location>
</feature>
<dbReference type="InterPro" id="IPR040227">
    <property type="entry name" value="Nibrin-rel"/>
</dbReference>
<evidence type="ECO:0000313" key="3">
    <source>
        <dbReference type="EMBL" id="KAK4513544.1"/>
    </source>
</evidence>
<dbReference type="Gene3D" id="3.40.50.10980">
    <property type="entry name" value="Nibrin, BRCT2 domain"/>
    <property type="match status" value="1"/>
</dbReference>
<dbReference type="PANTHER" id="PTHR12162:SF0">
    <property type="entry name" value="NIBRIN"/>
    <property type="match status" value="1"/>
</dbReference>
<accession>A0AAN7HLR9</accession>
<proteinExistence type="predicted"/>
<comment type="caution">
    <text evidence="3">The sequence shown here is derived from an EMBL/GenBank/DDBJ whole genome shotgun (WGS) entry which is preliminary data.</text>
</comment>
<keyword evidence="4" id="KW-1185">Reference proteome</keyword>
<feature type="region of interest" description="Disordered" evidence="1">
    <location>
        <begin position="729"/>
        <end position="762"/>
    </location>
</feature>
<gene>
    <name evidence="3" type="ORF">ATC70_005546</name>
</gene>
<dbReference type="AlphaFoldDB" id="A0AAN7HLR9"/>
<feature type="compositionally biased region" description="Low complexity" evidence="1">
    <location>
        <begin position="508"/>
        <end position="517"/>
    </location>
</feature>
<feature type="compositionally biased region" description="Basic and acidic residues" evidence="1">
    <location>
        <begin position="414"/>
        <end position="429"/>
    </location>
</feature>
<evidence type="ECO:0000259" key="2">
    <source>
        <dbReference type="Pfam" id="PF16508"/>
    </source>
</evidence>
<dbReference type="GeneID" id="89949232"/>
<dbReference type="Proteomes" id="UP001304243">
    <property type="component" value="Unassembled WGS sequence"/>
</dbReference>
<dbReference type="GO" id="GO:0000724">
    <property type="term" value="P:double-strand break repair via homologous recombination"/>
    <property type="evidence" value="ECO:0007669"/>
    <property type="project" value="TreeGrafter"/>
</dbReference>
<dbReference type="InterPro" id="IPR032429">
    <property type="entry name" value="Nibrin_BRCT2"/>
</dbReference>
<feature type="domain" description="Nibrin second BRCT" evidence="2">
    <location>
        <begin position="221"/>
        <end position="322"/>
    </location>
</feature>
<feature type="compositionally biased region" description="Polar residues" evidence="1">
    <location>
        <begin position="729"/>
        <end position="749"/>
    </location>
</feature>
<dbReference type="EMBL" id="JASEJX010000016">
    <property type="protein sequence ID" value="KAK4513544.1"/>
    <property type="molecule type" value="Genomic_DNA"/>
</dbReference>
<dbReference type="RefSeq" id="XP_064680210.1">
    <property type="nucleotide sequence ID" value="XM_064824833.1"/>
</dbReference>
<evidence type="ECO:0000313" key="4">
    <source>
        <dbReference type="Proteomes" id="UP001304243"/>
    </source>
</evidence>
<dbReference type="GO" id="GO:0007095">
    <property type="term" value="P:mitotic G2 DNA damage checkpoint signaling"/>
    <property type="evidence" value="ECO:0007669"/>
    <property type="project" value="InterPro"/>
</dbReference>
<feature type="region of interest" description="Disordered" evidence="1">
    <location>
        <begin position="390"/>
        <end position="517"/>
    </location>
</feature>
<protein>
    <recommendedName>
        <fullName evidence="2">Nibrin second BRCT domain-containing protein</fullName>
    </recommendedName>
</protein>
<dbReference type="PANTHER" id="PTHR12162">
    <property type="entry name" value="NIBRIN-RELATED"/>
    <property type="match status" value="1"/>
</dbReference>
<organism evidence="3 4">
    <name type="scientific">Mucor velutinosus</name>
    <dbReference type="NCBI Taxonomy" id="708070"/>
    <lineage>
        <taxon>Eukaryota</taxon>
        <taxon>Fungi</taxon>
        <taxon>Fungi incertae sedis</taxon>
        <taxon>Mucoromycota</taxon>
        <taxon>Mucoromycotina</taxon>
        <taxon>Mucoromycetes</taxon>
        <taxon>Mucorales</taxon>
        <taxon>Mucorineae</taxon>
        <taxon>Mucoraceae</taxon>
        <taxon>Mucor</taxon>
    </lineage>
</organism>
<feature type="region of interest" description="Disordered" evidence="1">
    <location>
        <begin position="600"/>
        <end position="685"/>
    </location>
</feature>
<sequence>MWFLSRIIGNARTDAKICARFKPNDTYEVKPKGSQDRNSTVKFRVSRFSEADVIGSRSKPDVILYRNGISVVVDGQVVTEDEKYLHDQQILHIGKGNSAYKISWEPVSIYHDKSQNPDVHAKLIKQGARLGFYVINSIKSNYDKPTHYCISINPELYQLSTFACRALASNNVYFIRPEWVEALSEADNKQLDIKAFNEKIQPITVDKFEGFEQTAIFGPDERRKRLFKRMEFWFFDQQQFNHFANLIKPVGGKVELKTCEQVLELDIEGNPLFVAPPDSDMLPNWPAVHEKYCKEMDVIRVLFDKEIMYAILFCSTNVMCNPASAPLEHMHPDSAVYASFESASLHPTSVKLESLDPTMPVTYPQDDMNYNHHYEERDDGDFIQVKPEPMESTQHNSVRLEQAEQENDEQQQQQREEHVRPRRVIKEEVHEEDQEMQEAHNESPQQQQQQQQDDLPDTVPVSMSPIYHSSPAFTRESPISAGAPPSLPPADEVQEEAAYANSPPPMSSPSISQQIEPINSIPASIDLGLDVDALLDSAFDNLQSQKKKDKEKRLQEEQAANKRRQEEERATQENRCKEEERQKLLQEQIVKERAEYEARLQERTDYNAGRGGHLYRDAMIEEYDEDDTHDPEEEEEEPLQAQDEHNDQEAHEEEQYLSAPTESHLEEAPLGYHNDPTVIGVVEPNPDQGQFSRIIYRNLEVNPRPPPPANGIVNYKKFKKVKQFENYSSFEQSQVSTAPGAATSSSLINNRRRARGKTDMRL</sequence>
<name>A0AAN7HLR9_9FUNG</name>
<dbReference type="GO" id="GO:0003684">
    <property type="term" value="F:damaged DNA binding"/>
    <property type="evidence" value="ECO:0007669"/>
    <property type="project" value="TreeGrafter"/>
</dbReference>
<evidence type="ECO:0000256" key="1">
    <source>
        <dbReference type="SAM" id="MobiDB-lite"/>
    </source>
</evidence>
<dbReference type="GO" id="GO:0030870">
    <property type="term" value="C:Mre11 complex"/>
    <property type="evidence" value="ECO:0007669"/>
    <property type="project" value="InterPro"/>
</dbReference>